<dbReference type="Pfam" id="PF00953">
    <property type="entry name" value="Glycos_transf_4"/>
    <property type="match status" value="1"/>
</dbReference>
<dbReference type="AlphaFoldDB" id="A0A841GS78"/>
<evidence type="ECO:0000256" key="7">
    <source>
        <dbReference type="PIRSR" id="PIRSR600715-1"/>
    </source>
</evidence>
<feature type="transmembrane region" description="Helical" evidence="8">
    <location>
        <begin position="133"/>
        <end position="151"/>
    </location>
</feature>
<protein>
    <submittedName>
        <fullName evidence="9">UDP-N-acetylmuramyl pentapeptide phosphotransferase/UDP-N-acetylglucosamine-1-phosphate transferase</fullName>
    </submittedName>
</protein>
<dbReference type="GO" id="GO:0071555">
    <property type="term" value="P:cell wall organization"/>
    <property type="evidence" value="ECO:0007669"/>
    <property type="project" value="TreeGrafter"/>
</dbReference>
<dbReference type="CDD" id="cd06853">
    <property type="entry name" value="GT_WecA_like"/>
    <property type="match status" value="1"/>
</dbReference>
<evidence type="ECO:0000256" key="6">
    <source>
        <dbReference type="ARBA" id="ARBA00023136"/>
    </source>
</evidence>
<dbReference type="InterPro" id="IPR000715">
    <property type="entry name" value="Glycosyl_transferase_4"/>
</dbReference>
<dbReference type="GO" id="GO:0046872">
    <property type="term" value="F:metal ion binding"/>
    <property type="evidence" value="ECO:0007669"/>
    <property type="project" value="UniProtKB-KW"/>
</dbReference>
<feature type="transmembrane region" description="Helical" evidence="8">
    <location>
        <begin position="6"/>
        <end position="24"/>
    </location>
</feature>
<name>A0A841GS78_9BACT</name>
<evidence type="ECO:0000256" key="3">
    <source>
        <dbReference type="ARBA" id="ARBA00022679"/>
    </source>
</evidence>
<comment type="cofactor">
    <cofactor evidence="7">
        <name>Mg(2+)</name>
        <dbReference type="ChEBI" id="CHEBI:18420"/>
    </cofactor>
</comment>
<evidence type="ECO:0000256" key="4">
    <source>
        <dbReference type="ARBA" id="ARBA00022692"/>
    </source>
</evidence>
<feature type="transmembrane region" description="Helical" evidence="8">
    <location>
        <begin position="184"/>
        <end position="202"/>
    </location>
</feature>
<comment type="caution">
    <text evidence="9">The sequence shown here is derived from an EMBL/GenBank/DDBJ whole genome shotgun (WGS) entry which is preliminary data.</text>
</comment>
<reference evidence="9 10" key="1">
    <citation type="submission" date="2020-08" db="EMBL/GenBank/DDBJ databases">
        <title>Genomic Encyclopedia of Type Strains, Phase IV (KMG-IV): sequencing the most valuable type-strain genomes for metagenomic binning, comparative biology and taxonomic classification.</title>
        <authorList>
            <person name="Goeker M."/>
        </authorList>
    </citation>
    <scope>NUCLEOTIDE SEQUENCE [LARGE SCALE GENOMIC DNA]</scope>
    <source>
        <strain evidence="9 10">DSM 13481</strain>
    </source>
</reference>
<dbReference type="GO" id="GO:0009103">
    <property type="term" value="P:lipopolysaccharide biosynthetic process"/>
    <property type="evidence" value="ECO:0007669"/>
    <property type="project" value="TreeGrafter"/>
</dbReference>
<dbReference type="Proteomes" id="UP000555828">
    <property type="component" value="Unassembled WGS sequence"/>
</dbReference>
<feature type="transmembrane region" description="Helical" evidence="8">
    <location>
        <begin position="208"/>
        <end position="226"/>
    </location>
</feature>
<dbReference type="EMBL" id="JACHEX010000002">
    <property type="protein sequence ID" value="MBB6062579.1"/>
    <property type="molecule type" value="Genomic_DNA"/>
</dbReference>
<accession>A0A841GS78</accession>
<feature type="transmembrane region" description="Helical" evidence="8">
    <location>
        <begin position="157"/>
        <end position="172"/>
    </location>
</feature>
<dbReference type="GO" id="GO:0044038">
    <property type="term" value="P:cell wall macromolecule biosynthetic process"/>
    <property type="evidence" value="ECO:0007669"/>
    <property type="project" value="TreeGrafter"/>
</dbReference>
<feature type="transmembrane region" description="Helical" evidence="8">
    <location>
        <begin position="94"/>
        <end position="121"/>
    </location>
</feature>
<proteinExistence type="predicted"/>
<comment type="subcellular location">
    <subcellularLocation>
        <location evidence="1">Cell membrane</location>
        <topology evidence="1">Multi-pass membrane protein</topology>
    </subcellularLocation>
</comment>
<keyword evidence="3 9" id="KW-0808">Transferase</keyword>
<dbReference type="GO" id="GO:0005886">
    <property type="term" value="C:plasma membrane"/>
    <property type="evidence" value="ECO:0007669"/>
    <property type="project" value="UniProtKB-SubCell"/>
</dbReference>
<evidence type="ECO:0000256" key="1">
    <source>
        <dbReference type="ARBA" id="ARBA00004651"/>
    </source>
</evidence>
<organism evidence="9 10">
    <name type="scientific">Thermosipho japonicus</name>
    <dbReference type="NCBI Taxonomy" id="90323"/>
    <lineage>
        <taxon>Bacteria</taxon>
        <taxon>Thermotogati</taxon>
        <taxon>Thermotogota</taxon>
        <taxon>Thermotogae</taxon>
        <taxon>Thermotogales</taxon>
        <taxon>Fervidobacteriaceae</taxon>
        <taxon>Thermosipho</taxon>
    </lineage>
</organism>
<sequence length="310" mass="35211">MLYVFVGSFILTLILIPFLRKIAFKFGIVDKPDNKLKNHEKSTPYLGGAAFVFSFLIFTPFSLFRKLYIVVLSLMGLYDDLKSINPWLRLTIEFIIGFLVSTRFLTNPIELIIATIFYAFLINSVNMMDGMDGVCAITSTIAAFGLIWTVTFPNDKYYLISLIGSLLAYLLFNFPPAKIFMGDMGSYTIGAILGVSVISSFSKSLSHTIAALIILSPFFLDTFTSMTRRVLAGKSPFEGDRDHIYDKLYKRLKDKRKTFFTMALISSIFCLLGILYIKYDKLSLFLTGFMLTILTIKLSLLKYDNKEFEN</sequence>
<feature type="transmembrane region" description="Helical" evidence="8">
    <location>
        <begin position="259"/>
        <end position="277"/>
    </location>
</feature>
<evidence type="ECO:0000313" key="9">
    <source>
        <dbReference type="EMBL" id="MBB6062579.1"/>
    </source>
</evidence>
<dbReference type="RefSeq" id="WP_184619237.1">
    <property type="nucleotide sequence ID" value="NZ_JACHEX010000002.1"/>
</dbReference>
<keyword evidence="5 8" id="KW-1133">Transmembrane helix</keyword>
<keyword evidence="6 8" id="KW-0472">Membrane</keyword>
<keyword evidence="10" id="KW-1185">Reference proteome</keyword>
<feature type="transmembrane region" description="Helical" evidence="8">
    <location>
        <begin position="45"/>
        <end position="74"/>
    </location>
</feature>
<keyword evidence="2" id="KW-1003">Cell membrane</keyword>
<dbReference type="GO" id="GO:0016780">
    <property type="term" value="F:phosphotransferase activity, for other substituted phosphate groups"/>
    <property type="evidence" value="ECO:0007669"/>
    <property type="project" value="InterPro"/>
</dbReference>
<keyword evidence="4 8" id="KW-0812">Transmembrane</keyword>
<evidence type="ECO:0000313" key="10">
    <source>
        <dbReference type="Proteomes" id="UP000555828"/>
    </source>
</evidence>
<keyword evidence="7" id="KW-0460">Magnesium</keyword>
<dbReference type="PANTHER" id="PTHR22926:SF3">
    <property type="entry name" value="UNDECAPRENYL-PHOSPHATE ALPHA-N-ACETYLGLUCOSAMINYL 1-PHOSPHATE TRANSFERASE"/>
    <property type="match status" value="1"/>
</dbReference>
<gene>
    <name evidence="9" type="ORF">HNP65_001017</name>
</gene>
<feature type="binding site" evidence="7">
    <location>
        <position position="126"/>
    </location>
    <ligand>
        <name>Mg(2+)</name>
        <dbReference type="ChEBI" id="CHEBI:18420"/>
    </ligand>
</feature>
<evidence type="ECO:0000256" key="2">
    <source>
        <dbReference type="ARBA" id="ARBA00022475"/>
    </source>
</evidence>
<feature type="binding site" evidence="7">
    <location>
        <position position="183"/>
    </location>
    <ligand>
        <name>Mg(2+)</name>
        <dbReference type="ChEBI" id="CHEBI:18420"/>
    </ligand>
</feature>
<dbReference type="PANTHER" id="PTHR22926">
    <property type="entry name" value="PHOSPHO-N-ACETYLMURAMOYL-PENTAPEPTIDE-TRANSFERASE"/>
    <property type="match status" value="1"/>
</dbReference>
<keyword evidence="7" id="KW-0479">Metal-binding</keyword>
<evidence type="ECO:0000256" key="8">
    <source>
        <dbReference type="SAM" id="Phobius"/>
    </source>
</evidence>
<evidence type="ECO:0000256" key="5">
    <source>
        <dbReference type="ARBA" id="ARBA00022989"/>
    </source>
</evidence>
<feature type="transmembrane region" description="Helical" evidence="8">
    <location>
        <begin position="283"/>
        <end position="301"/>
    </location>
</feature>